<sequence length="416" mass="44396">MSSLRVDAQAVVVDALDARVRELVRRDQVDPQAQVAVVRSLVEVVVREHDQLSLTGQVASLPDPAAVVGELVARVAGFGPLQAYLDDPSVEELWINEPSQVFVAREGRHELTTTVLNAAQVDELVERMLKASGRRLDVSQPFVDALLPQGHRLHVVLAGIAHGFTAVNIRKHTMRAARLDDLVRLETLTPQAAAFLEAAVRAGLNILISGGTQAGKTTLLNTLAGAIPGGERVISAEEVFELRFAHPDWVALQTRQAGLEGTGEVRLRDLVKESLRMRPSRIIVGEVRAAECLDLLLALNAGVPGMCTLHANSAREALVKMCTLPLLAGENISGSFVVPTVAASVDLVVQVSLTASGAREVQEILGVPGRVEGAVIETEAIFVRDGDALLPTGGQPPRRESFARHGIDLAALTARG</sequence>
<keyword evidence="4" id="KW-1185">Reference proteome</keyword>
<dbReference type="InterPro" id="IPR027417">
    <property type="entry name" value="P-loop_NTPase"/>
</dbReference>
<dbReference type="SUPFAM" id="SSF52540">
    <property type="entry name" value="P-loop containing nucleoside triphosphate hydrolases"/>
    <property type="match status" value="1"/>
</dbReference>
<dbReference type="Gene3D" id="3.40.50.300">
    <property type="entry name" value="P-loop containing nucleotide triphosphate hydrolases"/>
    <property type="match status" value="1"/>
</dbReference>
<dbReference type="PANTHER" id="PTHR30486:SF6">
    <property type="entry name" value="TYPE IV PILUS RETRACTATION ATPASE PILT"/>
    <property type="match status" value="1"/>
</dbReference>
<evidence type="ECO:0000313" key="4">
    <source>
        <dbReference type="Proteomes" id="UP001501581"/>
    </source>
</evidence>
<accession>A0ABN1TK97</accession>
<reference evidence="3 4" key="1">
    <citation type="journal article" date="2019" name="Int. J. Syst. Evol. Microbiol.">
        <title>The Global Catalogue of Microorganisms (GCM) 10K type strain sequencing project: providing services to taxonomists for standard genome sequencing and annotation.</title>
        <authorList>
            <consortium name="The Broad Institute Genomics Platform"/>
            <consortium name="The Broad Institute Genome Sequencing Center for Infectious Disease"/>
            <person name="Wu L."/>
            <person name="Ma J."/>
        </authorList>
    </citation>
    <scope>NUCLEOTIDE SEQUENCE [LARGE SCALE GENOMIC DNA]</scope>
    <source>
        <strain evidence="3 4">JCM 13008</strain>
    </source>
</reference>
<dbReference type="InterPro" id="IPR001482">
    <property type="entry name" value="T2SS/T4SS_dom"/>
</dbReference>
<dbReference type="Gene3D" id="3.30.450.380">
    <property type="match status" value="1"/>
</dbReference>
<comment type="caution">
    <text evidence="3">The sequence shown here is derived from an EMBL/GenBank/DDBJ whole genome shotgun (WGS) entry which is preliminary data.</text>
</comment>
<evidence type="ECO:0000256" key="1">
    <source>
        <dbReference type="ARBA" id="ARBA00006611"/>
    </source>
</evidence>
<dbReference type="Pfam" id="PF00437">
    <property type="entry name" value="T2SSE"/>
    <property type="match status" value="1"/>
</dbReference>
<dbReference type="EMBL" id="BAAALG010000001">
    <property type="protein sequence ID" value="GAA1090885.1"/>
    <property type="molecule type" value="Genomic_DNA"/>
</dbReference>
<proteinExistence type="inferred from homology"/>
<comment type="similarity">
    <text evidence="1">Belongs to the GSP E family.</text>
</comment>
<protein>
    <submittedName>
        <fullName evidence="3">ATPase, T2SS/T4P/T4SS family</fullName>
    </submittedName>
</protein>
<evidence type="ECO:0000259" key="2">
    <source>
        <dbReference type="Pfam" id="PF00437"/>
    </source>
</evidence>
<evidence type="ECO:0000313" key="3">
    <source>
        <dbReference type="EMBL" id="GAA1090885.1"/>
    </source>
</evidence>
<dbReference type="PANTHER" id="PTHR30486">
    <property type="entry name" value="TWITCHING MOTILITY PROTEIN PILT"/>
    <property type="match status" value="1"/>
</dbReference>
<organism evidence="3 4">
    <name type="scientific">Nocardioides dubius</name>
    <dbReference type="NCBI Taxonomy" id="317019"/>
    <lineage>
        <taxon>Bacteria</taxon>
        <taxon>Bacillati</taxon>
        <taxon>Actinomycetota</taxon>
        <taxon>Actinomycetes</taxon>
        <taxon>Propionibacteriales</taxon>
        <taxon>Nocardioidaceae</taxon>
        <taxon>Nocardioides</taxon>
    </lineage>
</organism>
<dbReference type="InterPro" id="IPR050921">
    <property type="entry name" value="T4SS_GSP_E_ATPase"/>
</dbReference>
<feature type="domain" description="Bacterial type II secretion system protein E" evidence="2">
    <location>
        <begin position="77"/>
        <end position="350"/>
    </location>
</feature>
<dbReference type="CDD" id="cd01130">
    <property type="entry name" value="VirB11-like_ATPase"/>
    <property type="match status" value="1"/>
</dbReference>
<gene>
    <name evidence="3" type="ORF">GCM10009668_01960</name>
</gene>
<name>A0ABN1TK97_9ACTN</name>
<dbReference type="Proteomes" id="UP001501581">
    <property type="component" value="Unassembled WGS sequence"/>
</dbReference>